<protein>
    <recommendedName>
        <fullName evidence="3">Serine kinase</fullName>
    </recommendedName>
</protein>
<proteinExistence type="predicted"/>
<dbReference type="SUPFAM" id="SSF53795">
    <property type="entry name" value="PEP carboxykinase-like"/>
    <property type="match status" value="1"/>
</dbReference>
<name>A0A368U7G7_9GAMM</name>
<dbReference type="InterPro" id="IPR027417">
    <property type="entry name" value="P-loop_NTPase"/>
</dbReference>
<accession>A0A368U7G7</accession>
<comment type="caution">
    <text evidence="1">The sequence shown here is derived from an EMBL/GenBank/DDBJ whole genome shotgun (WGS) entry which is preliminary data.</text>
</comment>
<dbReference type="EMBL" id="QPII01000002">
    <property type="protein sequence ID" value="RCV91003.1"/>
    <property type="molecule type" value="Genomic_DNA"/>
</dbReference>
<keyword evidence="2" id="KW-1185">Reference proteome</keyword>
<evidence type="ECO:0008006" key="3">
    <source>
        <dbReference type="Google" id="ProtNLM"/>
    </source>
</evidence>
<evidence type="ECO:0000313" key="1">
    <source>
        <dbReference type="EMBL" id="RCV91003.1"/>
    </source>
</evidence>
<evidence type="ECO:0000313" key="2">
    <source>
        <dbReference type="Proteomes" id="UP000252405"/>
    </source>
</evidence>
<dbReference type="Gene3D" id="3.40.50.300">
    <property type="entry name" value="P-loop containing nucleotide triphosphate hydrolases"/>
    <property type="match status" value="1"/>
</dbReference>
<gene>
    <name evidence="1" type="ORF">DU505_03680</name>
</gene>
<dbReference type="AlphaFoldDB" id="A0A368U7G7"/>
<dbReference type="Proteomes" id="UP000252405">
    <property type="component" value="Unassembled WGS sequence"/>
</dbReference>
<organism evidence="1 2">
    <name type="scientific">Billgrantia montanilacus</name>
    <dbReference type="NCBI Taxonomy" id="2282305"/>
    <lineage>
        <taxon>Bacteria</taxon>
        <taxon>Pseudomonadati</taxon>
        <taxon>Pseudomonadota</taxon>
        <taxon>Gammaproteobacteria</taxon>
        <taxon>Oceanospirillales</taxon>
        <taxon>Halomonadaceae</taxon>
        <taxon>Billgrantia</taxon>
    </lineage>
</organism>
<reference evidence="1 2" key="1">
    <citation type="submission" date="2018-07" db="EMBL/GenBank/DDBJ databases">
        <title>Halomonas montanilacus sp. nov., isolated from Lake Pengyan on Tibetan Plateau.</title>
        <authorList>
            <person name="Lu H."/>
            <person name="Xing P."/>
            <person name="Wu Q."/>
        </authorList>
    </citation>
    <scope>NUCLEOTIDE SEQUENCE [LARGE SCALE GENOMIC DNA]</scope>
    <source>
        <strain evidence="1 2">PYC7W</strain>
    </source>
</reference>
<sequence length="241" mass="26177">MRFPGIADFYLRPGEIECRLVEPGLAYMINVLLLGHVMACYLERQSILALHAGAIVVGDQAVLLAGNKAAGKSTLVTSMVAAGFSLMADDIAAVEERAGKVLCRSAFPLVKLTPEQLKRFVKGGGRSYPRFHPGFTKLSVPVADLGSYDPGSHPVGTIYLLERGNDESPVIETLPPARAVAELARHSFLGHVLESTPMQRDRFIHLVRVARSIPVKRLSYPNGFCHLADVHAAIVRDLEAQ</sequence>